<dbReference type="InterPro" id="IPR013087">
    <property type="entry name" value="Znf_C2H2_type"/>
</dbReference>
<evidence type="ECO:0000256" key="1">
    <source>
        <dbReference type="PROSITE-ProRule" id="PRU00042"/>
    </source>
</evidence>
<keyword evidence="1" id="KW-0862">Zinc</keyword>
<keyword evidence="1" id="KW-0863">Zinc-finger</keyword>
<gene>
    <name evidence="4" type="ORF">QBC42DRAFT_348782</name>
</gene>
<comment type="caution">
    <text evidence="4">The sequence shown here is derived from an EMBL/GenBank/DDBJ whole genome shotgun (WGS) entry which is preliminary data.</text>
</comment>
<dbReference type="PROSITE" id="PS50157">
    <property type="entry name" value="ZINC_FINGER_C2H2_2"/>
    <property type="match status" value="1"/>
</dbReference>
<proteinExistence type="predicted"/>
<accession>A0AAV9HK71</accession>
<reference evidence="4" key="2">
    <citation type="submission" date="2023-06" db="EMBL/GenBank/DDBJ databases">
        <authorList>
            <consortium name="Lawrence Berkeley National Laboratory"/>
            <person name="Mondo S.J."/>
            <person name="Hensen N."/>
            <person name="Bonometti L."/>
            <person name="Westerberg I."/>
            <person name="Brannstrom I.O."/>
            <person name="Guillou S."/>
            <person name="Cros-Aarteil S."/>
            <person name="Calhoun S."/>
            <person name="Haridas S."/>
            <person name="Kuo A."/>
            <person name="Pangilinan J."/>
            <person name="Riley R."/>
            <person name="Labutti K."/>
            <person name="Andreopoulos B."/>
            <person name="Lipzen A."/>
            <person name="Chen C."/>
            <person name="Yanf M."/>
            <person name="Daum C."/>
            <person name="Ng V."/>
            <person name="Clum A."/>
            <person name="Steindorff A."/>
            <person name="Ohm R."/>
            <person name="Martin F."/>
            <person name="Silar P."/>
            <person name="Natvig D."/>
            <person name="Lalanne C."/>
            <person name="Gautier V."/>
            <person name="Ament-Velasquez S.L."/>
            <person name="Kruys A."/>
            <person name="Hutchinson M.I."/>
            <person name="Powell A.J."/>
            <person name="Barry K."/>
            <person name="Miller A.N."/>
            <person name="Grigoriev I.V."/>
            <person name="Debuchy R."/>
            <person name="Gladieux P."/>
            <person name="Thoren M.H."/>
            <person name="Johannesson H."/>
        </authorList>
    </citation>
    <scope>NUCLEOTIDE SEQUENCE</scope>
    <source>
        <strain evidence="4">PSN324</strain>
    </source>
</reference>
<sequence>MDQATYLSSTVNRGHMWTDSGGLKPTQRLQKIEKASLCSHSEAVFLSPPPNTSGGTGNAIATHRGWGSQRLYNYDPQLDLQTFSSYPDYPPLSSLPHGPGVASPDRATPGIPVGGTGNAIIGHHNQLGRQLHNGNHSNLQTFGLFANFHQLPNFSSGTNSTWAPNQATSAHLAGHSVSPSYLGYAPEWNVSSSIATGWEPPGAVTANGASNSPISANSPWTPCQPFSTPHTQPSISANNTNFQAASNFGQPPLLPSVPDPSSLRGPAIPGPGYSPPSAPNLHASALSAPPATRSRQKGPRSRQKNYICRMKDCGFAAESQSHVDRHTREVHHKIQVTCPVCRKRLSSRGSNLRRHQDTPKCRNHLLRAQGFSPSTRR</sequence>
<organism evidence="4 5">
    <name type="scientific">Cladorrhinum samala</name>
    <dbReference type="NCBI Taxonomy" id="585594"/>
    <lineage>
        <taxon>Eukaryota</taxon>
        <taxon>Fungi</taxon>
        <taxon>Dikarya</taxon>
        <taxon>Ascomycota</taxon>
        <taxon>Pezizomycotina</taxon>
        <taxon>Sordariomycetes</taxon>
        <taxon>Sordariomycetidae</taxon>
        <taxon>Sordariales</taxon>
        <taxon>Podosporaceae</taxon>
        <taxon>Cladorrhinum</taxon>
    </lineage>
</organism>
<dbReference type="Gene3D" id="3.30.160.60">
    <property type="entry name" value="Classic Zinc Finger"/>
    <property type="match status" value="1"/>
</dbReference>
<evidence type="ECO:0000313" key="5">
    <source>
        <dbReference type="Proteomes" id="UP001321749"/>
    </source>
</evidence>
<evidence type="ECO:0000256" key="2">
    <source>
        <dbReference type="SAM" id="MobiDB-lite"/>
    </source>
</evidence>
<dbReference type="GO" id="GO:0008270">
    <property type="term" value="F:zinc ion binding"/>
    <property type="evidence" value="ECO:0007669"/>
    <property type="project" value="UniProtKB-KW"/>
</dbReference>
<keyword evidence="1" id="KW-0479">Metal-binding</keyword>
<feature type="compositionally biased region" description="Polar residues" evidence="2">
    <location>
        <begin position="207"/>
        <end position="249"/>
    </location>
</feature>
<reference evidence="4" key="1">
    <citation type="journal article" date="2023" name="Mol. Phylogenet. Evol.">
        <title>Genome-scale phylogeny and comparative genomics of the fungal order Sordariales.</title>
        <authorList>
            <person name="Hensen N."/>
            <person name="Bonometti L."/>
            <person name="Westerberg I."/>
            <person name="Brannstrom I.O."/>
            <person name="Guillou S."/>
            <person name="Cros-Aarteil S."/>
            <person name="Calhoun S."/>
            <person name="Haridas S."/>
            <person name="Kuo A."/>
            <person name="Mondo S."/>
            <person name="Pangilinan J."/>
            <person name="Riley R."/>
            <person name="LaButti K."/>
            <person name="Andreopoulos B."/>
            <person name="Lipzen A."/>
            <person name="Chen C."/>
            <person name="Yan M."/>
            <person name="Daum C."/>
            <person name="Ng V."/>
            <person name="Clum A."/>
            <person name="Steindorff A."/>
            <person name="Ohm R.A."/>
            <person name="Martin F."/>
            <person name="Silar P."/>
            <person name="Natvig D.O."/>
            <person name="Lalanne C."/>
            <person name="Gautier V."/>
            <person name="Ament-Velasquez S.L."/>
            <person name="Kruys A."/>
            <person name="Hutchinson M.I."/>
            <person name="Powell A.J."/>
            <person name="Barry K."/>
            <person name="Miller A.N."/>
            <person name="Grigoriev I.V."/>
            <person name="Debuchy R."/>
            <person name="Gladieux P."/>
            <person name="Hiltunen Thoren M."/>
            <person name="Johannesson H."/>
        </authorList>
    </citation>
    <scope>NUCLEOTIDE SEQUENCE</scope>
    <source>
        <strain evidence="4">PSN324</strain>
    </source>
</reference>
<evidence type="ECO:0000313" key="4">
    <source>
        <dbReference type="EMBL" id="KAK4459441.1"/>
    </source>
</evidence>
<evidence type="ECO:0000259" key="3">
    <source>
        <dbReference type="PROSITE" id="PS50157"/>
    </source>
</evidence>
<dbReference type="EMBL" id="MU865036">
    <property type="protein sequence ID" value="KAK4459441.1"/>
    <property type="molecule type" value="Genomic_DNA"/>
</dbReference>
<feature type="domain" description="C2H2-type" evidence="3">
    <location>
        <begin position="306"/>
        <end position="331"/>
    </location>
</feature>
<dbReference type="AlphaFoldDB" id="A0AAV9HK71"/>
<protein>
    <recommendedName>
        <fullName evidence="3">C2H2-type domain-containing protein</fullName>
    </recommendedName>
</protein>
<keyword evidence="5" id="KW-1185">Reference proteome</keyword>
<name>A0AAV9HK71_9PEZI</name>
<feature type="compositionally biased region" description="Pro residues" evidence="2">
    <location>
        <begin position="268"/>
        <end position="278"/>
    </location>
</feature>
<feature type="region of interest" description="Disordered" evidence="2">
    <location>
        <begin position="205"/>
        <end position="304"/>
    </location>
</feature>
<dbReference type="Proteomes" id="UP001321749">
    <property type="component" value="Unassembled WGS sequence"/>
</dbReference>
<feature type="compositionally biased region" description="Basic residues" evidence="2">
    <location>
        <begin position="294"/>
        <end position="303"/>
    </location>
</feature>
<feature type="region of interest" description="Disordered" evidence="2">
    <location>
        <begin position="89"/>
        <end position="113"/>
    </location>
</feature>